<dbReference type="FunCoup" id="H2XPB8">
    <property type="interactions" value="49"/>
</dbReference>
<dbReference type="GO" id="GO:0003924">
    <property type="term" value="F:GTPase activity"/>
    <property type="evidence" value="ECO:0007669"/>
    <property type="project" value="InterPro"/>
</dbReference>
<dbReference type="GeneID" id="104266462"/>
<dbReference type="Gene3D" id="3.40.50.300">
    <property type="entry name" value="P-loop containing nucleotide triphosphate hydrolases"/>
    <property type="match status" value="1"/>
</dbReference>
<dbReference type="GO" id="GO:0006886">
    <property type="term" value="P:intracellular protein transport"/>
    <property type="evidence" value="ECO:0000318"/>
    <property type="project" value="GO_Central"/>
</dbReference>
<comment type="function">
    <text evidence="4">GTPase that recruits MYO1E to MHC class II-containing vesicles via the effector protein ARL14EP and hence controls the movement of these vesicles along the actin cytoskeleton in dendritic cells.</text>
</comment>
<keyword evidence="12" id="KW-1185">Reference proteome</keyword>
<evidence type="ECO:0000256" key="5">
    <source>
        <dbReference type="ARBA" id="ARBA00061881"/>
    </source>
</evidence>
<organism evidence="11 12">
    <name type="scientific">Ciona intestinalis</name>
    <name type="common">Transparent sea squirt</name>
    <name type="synonym">Ascidia intestinalis</name>
    <dbReference type="NCBI Taxonomy" id="7719"/>
    <lineage>
        <taxon>Eukaryota</taxon>
        <taxon>Metazoa</taxon>
        <taxon>Chordata</taxon>
        <taxon>Tunicata</taxon>
        <taxon>Ascidiacea</taxon>
        <taxon>Phlebobranchia</taxon>
        <taxon>Cionidae</taxon>
        <taxon>Ciona</taxon>
    </lineage>
</organism>
<dbReference type="Ensembl" id="ENSCINT00000033429.1">
    <property type="protein sequence ID" value="ENSCINP00000031501.1"/>
    <property type="gene ID" value="ENSCING00000023327.1"/>
</dbReference>
<dbReference type="FunFam" id="3.40.50.300:FF:000412">
    <property type="entry name" value="ADP-ribosylation factor 1"/>
    <property type="match status" value="1"/>
</dbReference>
<evidence type="ECO:0000256" key="8">
    <source>
        <dbReference type="PIRSR" id="PIRSR606689-1"/>
    </source>
</evidence>
<keyword evidence="3 8" id="KW-0342">GTP-binding</keyword>
<dbReference type="RefSeq" id="XP_009861034.1">
    <property type="nucleotide sequence ID" value="XM_009862732.3"/>
</dbReference>
<feature type="binding site" evidence="8">
    <location>
        <position position="72"/>
    </location>
    <ligand>
        <name>GTP</name>
        <dbReference type="ChEBI" id="CHEBI:37565"/>
    </ligand>
</feature>
<dbReference type="GO" id="GO:0005737">
    <property type="term" value="C:cytoplasm"/>
    <property type="evidence" value="ECO:0000318"/>
    <property type="project" value="GO_Central"/>
</dbReference>
<dbReference type="PROSITE" id="PS51417">
    <property type="entry name" value="ARF"/>
    <property type="match status" value="1"/>
</dbReference>
<dbReference type="HOGENOM" id="CLU_040729_9_3_1"/>
<dbReference type="PRINTS" id="PR00328">
    <property type="entry name" value="SAR1GTPBP"/>
</dbReference>
<dbReference type="GO" id="GO:0005886">
    <property type="term" value="C:plasma membrane"/>
    <property type="evidence" value="ECO:0000318"/>
    <property type="project" value="GO_Central"/>
</dbReference>
<evidence type="ECO:0000256" key="4">
    <source>
        <dbReference type="ARBA" id="ARBA00054077"/>
    </source>
</evidence>
<dbReference type="KEGG" id="cin:104266462"/>
<proteinExistence type="inferred from homology"/>
<evidence type="ECO:0000256" key="7">
    <source>
        <dbReference type="ARBA" id="ARBA00077764"/>
    </source>
</evidence>
<evidence type="ECO:0000256" key="2">
    <source>
        <dbReference type="ARBA" id="ARBA00022741"/>
    </source>
</evidence>
<dbReference type="SMART" id="SM00177">
    <property type="entry name" value="ARF"/>
    <property type="match status" value="1"/>
</dbReference>
<dbReference type="GO" id="GO:0005525">
    <property type="term" value="F:GTP binding"/>
    <property type="evidence" value="ECO:0000318"/>
    <property type="project" value="GO_Central"/>
</dbReference>
<dbReference type="NCBIfam" id="TIGR00231">
    <property type="entry name" value="small_GTP"/>
    <property type="match status" value="1"/>
</dbReference>
<dbReference type="Proteomes" id="UP000008144">
    <property type="component" value="Unassembled WGS sequence"/>
</dbReference>
<protein>
    <recommendedName>
        <fullName evidence="6">ADP-ribosylation factor-like protein 14</fullName>
    </recommendedName>
    <alternativeName>
        <fullName evidence="7">ADP-ribosylation factor 7</fullName>
    </alternativeName>
</protein>
<evidence type="ECO:0000313" key="11">
    <source>
        <dbReference type="Ensembl" id="ENSCINP00000031501.1"/>
    </source>
</evidence>
<keyword evidence="2 8" id="KW-0547">Nucleotide-binding</keyword>
<evidence type="ECO:0000256" key="1">
    <source>
        <dbReference type="ARBA" id="ARBA00010290"/>
    </source>
</evidence>
<dbReference type="GO" id="GO:0030010">
    <property type="term" value="P:establishment of cell polarity"/>
    <property type="evidence" value="ECO:0007669"/>
    <property type="project" value="UniProtKB-ARBA"/>
</dbReference>
<dbReference type="AlphaFoldDB" id="H2XPB8"/>
<keyword evidence="9" id="KW-0479">Metal-binding</keyword>
<dbReference type="InterPro" id="IPR006689">
    <property type="entry name" value="Small_GTPase_ARF/SAR"/>
</dbReference>
<dbReference type="PANTHER" id="PTHR11711">
    <property type="entry name" value="ADP RIBOSYLATION FACTOR-RELATED"/>
    <property type="match status" value="1"/>
</dbReference>
<dbReference type="SMART" id="SM00178">
    <property type="entry name" value="SAR"/>
    <property type="match status" value="1"/>
</dbReference>
<feature type="binding site" evidence="9">
    <location>
        <position position="50"/>
    </location>
    <ligand>
        <name>Mg(2+)</name>
        <dbReference type="ChEBI" id="CHEBI:18420"/>
    </ligand>
</feature>
<dbReference type="InterPro" id="IPR024156">
    <property type="entry name" value="Small_GTPase_ARF"/>
</dbReference>
<name>H2XPB8_CIOIN</name>
<dbReference type="STRING" id="7719.ENSCINP00000031501"/>
<accession>A0A1W3JGZ0</accession>
<comment type="similarity">
    <text evidence="1 10">Belongs to the small GTPase superfamily. Arf family.</text>
</comment>
<feature type="binding site" evidence="8">
    <location>
        <begin position="128"/>
        <end position="131"/>
    </location>
    <ligand>
        <name>GTP</name>
        <dbReference type="ChEBI" id="CHEBI:37565"/>
    </ligand>
</feature>
<feature type="binding site" evidence="8">
    <location>
        <begin position="26"/>
        <end position="33"/>
    </location>
    <ligand>
        <name>GTP</name>
        <dbReference type="ChEBI" id="CHEBI:37565"/>
    </ligand>
</feature>
<dbReference type="InterPro" id="IPR005225">
    <property type="entry name" value="Small_GTP-bd"/>
</dbReference>
<dbReference type="GO" id="GO:0016192">
    <property type="term" value="P:vesicle-mediated transport"/>
    <property type="evidence" value="ECO:0000318"/>
    <property type="project" value="GO_Central"/>
</dbReference>
<dbReference type="SUPFAM" id="SSF52540">
    <property type="entry name" value="P-loop containing nucleoside triphosphate hydrolases"/>
    <property type="match status" value="1"/>
</dbReference>
<dbReference type="OMA" id="RRWHVQA"/>
<accession>H2XPB8</accession>
<feature type="binding site" evidence="9">
    <location>
        <position position="33"/>
    </location>
    <ligand>
        <name>Mg(2+)</name>
        <dbReference type="ChEBI" id="CHEBI:18420"/>
    </ligand>
</feature>
<evidence type="ECO:0000256" key="10">
    <source>
        <dbReference type="RuleBase" id="RU003925"/>
    </source>
</evidence>
<dbReference type="OrthoDB" id="2011769at2759"/>
<reference evidence="12" key="1">
    <citation type="journal article" date="2002" name="Science">
        <title>The draft genome of Ciona intestinalis: insights into chordate and vertebrate origins.</title>
        <authorList>
            <person name="Dehal P."/>
            <person name="Satou Y."/>
            <person name="Campbell R.K."/>
            <person name="Chapman J."/>
            <person name="Degnan B."/>
            <person name="De Tomaso A."/>
            <person name="Davidson B."/>
            <person name="Di Gregorio A."/>
            <person name="Gelpke M."/>
            <person name="Goodstein D.M."/>
            <person name="Harafuji N."/>
            <person name="Hastings K.E."/>
            <person name="Ho I."/>
            <person name="Hotta K."/>
            <person name="Huang W."/>
            <person name="Kawashima T."/>
            <person name="Lemaire P."/>
            <person name="Martinez D."/>
            <person name="Meinertzhagen I.A."/>
            <person name="Necula S."/>
            <person name="Nonaka M."/>
            <person name="Putnam N."/>
            <person name="Rash S."/>
            <person name="Saiga H."/>
            <person name="Satake M."/>
            <person name="Terry A."/>
            <person name="Yamada L."/>
            <person name="Wang H.G."/>
            <person name="Awazu S."/>
            <person name="Azumi K."/>
            <person name="Boore J."/>
            <person name="Branno M."/>
            <person name="Chin-Bow S."/>
            <person name="DeSantis R."/>
            <person name="Doyle S."/>
            <person name="Francino P."/>
            <person name="Keys D.N."/>
            <person name="Haga S."/>
            <person name="Hayashi H."/>
            <person name="Hino K."/>
            <person name="Imai K.S."/>
            <person name="Inaba K."/>
            <person name="Kano S."/>
            <person name="Kobayashi K."/>
            <person name="Kobayashi M."/>
            <person name="Lee B.I."/>
            <person name="Makabe K.W."/>
            <person name="Manohar C."/>
            <person name="Matassi G."/>
            <person name="Medina M."/>
            <person name="Mochizuki Y."/>
            <person name="Mount S."/>
            <person name="Morishita T."/>
            <person name="Miura S."/>
            <person name="Nakayama A."/>
            <person name="Nishizaka S."/>
            <person name="Nomoto H."/>
            <person name="Ohta F."/>
            <person name="Oishi K."/>
            <person name="Rigoutsos I."/>
            <person name="Sano M."/>
            <person name="Sasaki A."/>
            <person name="Sasakura Y."/>
            <person name="Shoguchi E."/>
            <person name="Shin-i T."/>
            <person name="Spagnuolo A."/>
            <person name="Stainier D."/>
            <person name="Suzuki M.M."/>
            <person name="Tassy O."/>
            <person name="Takatori N."/>
            <person name="Tokuoka M."/>
            <person name="Yagi K."/>
            <person name="Yoshizaki F."/>
            <person name="Wada S."/>
            <person name="Zhang C."/>
            <person name="Hyatt P.D."/>
            <person name="Larimer F."/>
            <person name="Detter C."/>
            <person name="Doggett N."/>
            <person name="Glavina T."/>
            <person name="Hawkins T."/>
            <person name="Richardson P."/>
            <person name="Lucas S."/>
            <person name="Kohara Y."/>
            <person name="Levine M."/>
            <person name="Satoh N."/>
            <person name="Rokhsar D.S."/>
        </authorList>
    </citation>
    <scope>NUCLEOTIDE SEQUENCE [LARGE SCALE GENOMIC DNA]</scope>
</reference>
<dbReference type="SMART" id="SM00175">
    <property type="entry name" value="RAB"/>
    <property type="match status" value="1"/>
</dbReference>
<evidence type="ECO:0000256" key="3">
    <source>
        <dbReference type="ARBA" id="ARBA00023134"/>
    </source>
</evidence>
<dbReference type="Pfam" id="PF00025">
    <property type="entry name" value="Arf"/>
    <property type="match status" value="1"/>
</dbReference>
<dbReference type="GO" id="GO:0046872">
    <property type="term" value="F:metal ion binding"/>
    <property type="evidence" value="ECO:0007669"/>
    <property type="project" value="UniProtKB-KW"/>
</dbReference>
<dbReference type="GeneTree" id="ENSGT00940000171468"/>
<evidence type="ECO:0000313" key="12">
    <source>
        <dbReference type="Proteomes" id="UP000008144"/>
    </source>
</evidence>
<dbReference type="InParanoid" id="H2XPB8"/>
<comment type="subunit">
    <text evidence="5">Interacts with ARL14EP.</text>
</comment>
<sequence length="200" mass="22806">MVLHHNMGLRFSRFRRLRKSRILILGPDAAGKTTLLYRLKTGRTVTTIPTIGFNVESIQIKRTQLTLWDVGGQDKLRTLWKHYFIGVSILAFVVDSSDRDRIEEANEALQGVLMDPLLDSCAILIYANKQDMEGAMSTREITEKLGLSQFLSRPWHVQSSCALTGDGVYEGLDWALNQEKLRRKRRNKAMSEPLLFSNVL</sequence>
<gene>
    <name evidence="11" type="primary">LOC104266462</name>
</gene>
<reference evidence="11" key="3">
    <citation type="submission" date="2025-09" db="UniProtKB">
        <authorList>
            <consortium name="Ensembl"/>
        </authorList>
    </citation>
    <scope>IDENTIFICATION</scope>
</reference>
<dbReference type="CDD" id="cd00878">
    <property type="entry name" value="Arf_Arl"/>
    <property type="match status" value="1"/>
</dbReference>
<evidence type="ECO:0000256" key="6">
    <source>
        <dbReference type="ARBA" id="ARBA00072405"/>
    </source>
</evidence>
<keyword evidence="9" id="KW-0460">Magnesium</keyword>
<evidence type="ECO:0000256" key="9">
    <source>
        <dbReference type="PIRSR" id="PIRSR606689-2"/>
    </source>
</evidence>
<dbReference type="InterPro" id="IPR027417">
    <property type="entry name" value="P-loop_NTPase"/>
</dbReference>
<reference evidence="11" key="2">
    <citation type="submission" date="2025-08" db="UniProtKB">
        <authorList>
            <consortium name="Ensembl"/>
        </authorList>
    </citation>
    <scope>IDENTIFICATION</scope>
</reference>